<dbReference type="Proteomes" id="UP000823561">
    <property type="component" value="Chromosome 5"/>
</dbReference>
<dbReference type="PRINTS" id="PR01011">
    <property type="entry name" value="GLUTPROXDASE"/>
</dbReference>
<dbReference type="PANTHER" id="PTHR11592:SF7">
    <property type="entry name" value="GLUTATHIONE PEROXIDASE 8-RELATED"/>
    <property type="match status" value="1"/>
</dbReference>
<dbReference type="CDD" id="cd00340">
    <property type="entry name" value="GSH_Peroxidase"/>
    <property type="match status" value="1"/>
</dbReference>
<evidence type="ECO:0000256" key="8">
    <source>
        <dbReference type="ARBA" id="ARBA00023136"/>
    </source>
</evidence>
<dbReference type="Gene3D" id="3.40.30.10">
    <property type="entry name" value="Glutaredoxin"/>
    <property type="match status" value="1"/>
</dbReference>
<keyword evidence="5 10" id="KW-0812">Transmembrane</keyword>
<evidence type="ECO:0000313" key="11">
    <source>
        <dbReference type="EMBL" id="KAG5280926.1"/>
    </source>
</evidence>
<proteinExistence type="inferred from homology"/>
<keyword evidence="8 10" id="KW-0472">Membrane</keyword>
<evidence type="ECO:0000256" key="1">
    <source>
        <dbReference type="ARBA" id="ARBA00000217"/>
    </source>
</evidence>
<evidence type="ECO:0000256" key="6">
    <source>
        <dbReference type="ARBA" id="ARBA00022989"/>
    </source>
</evidence>
<dbReference type="SUPFAM" id="SSF52833">
    <property type="entry name" value="Thioredoxin-like"/>
    <property type="match status" value="1"/>
</dbReference>
<feature type="transmembrane region" description="Helical" evidence="10">
    <location>
        <begin position="21"/>
        <end position="39"/>
    </location>
</feature>
<dbReference type="GO" id="GO:0006979">
    <property type="term" value="P:response to oxidative stress"/>
    <property type="evidence" value="ECO:0007669"/>
    <property type="project" value="InterPro"/>
</dbReference>
<dbReference type="InterPro" id="IPR013376">
    <property type="entry name" value="Glut_perox_Gpx7"/>
</dbReference>
<protein>
    <recommendedName>
        <fullName evidence="9">Glutathione peroxidase</fullName>
    </recommendedName>
</protein>
<dbReference type="GO" id="GO:0005788">
    <property type="term" value="C:endoplasmic reticulum lumen"/>
    <property type="evidence" value="ECO:0007669"/>
    <property type="project" value="UniProtKB-ARBA"/>
</dbReference>
<dbReference type="EMBL" id="JADWDJ010000005">
    <property type="protein sequence ID" value="KAG5280926.1"/>
    <property type="molecule type" value="Genomic_DNA"/>
</dbReference>
<comment type="catalytic activity">
    <reaction evidence="1">
        <text>2 glutathione + H2O2 = glutathione disulfide + 2 H2O</text>
        <dbReference type="Rhea" id="RHEA:16833"/>
        <dbReference type="ChEBI" id="CHEBI:15377"/>
        <dbReference type="ChEBI" id="CHEBI:16240"/>
        <dbReference type="ChEBI" id="CHEBI:57925"/>
        <dbReference type="ChEBI" id="CHEBI:58297"/>
        <dbReference type="EC" id="1.11.1.9"/>
    </reaction>
</comment>
<dbReference type="PANTHER" id="PTHR11592">
    <property type="entry name" value="GLUTATHIONE PEROXIDASE"/>
    <property type="match status" value="1"/>
</dbReference>
<dbReference type="InterPro" id="IPR000889">
    <property type="entry name" value="Glutathione_peroxidase"/>
</dbReference>
<keyword evidence="12" id="KW-1185">Reference proteome</keyword>
<evidence type="ECO:0000313" key="12">
    <source>
        <dbReference type="Proteomes" id="UP000823561"/>
    </source>
</evidence>
<evidence type="ECO:0000256" key="10">
    <source>
        <dbReference type="SAM" id="Phobius"/>
    </source>
</evidence>
<dbReference type="AlphaFoldDB" id="A0AAV6H557"/>
<sequence>MEALGGYRTKSSTGKERTLKIFLSLAVCMGGLFLVQHKLTRTTKPKDFYSFEVVDAKGRTISLEKYRGKVSLVVNVASQCELTEKNYRALQELHRELGTSHFNVLGFPCSQFGNTEQGTSRDIEAWTKATYGVTFPFFSKIKILGSEANPAFKFLTDSVQKAPKWNFWKFLVGPDGQVVRFWKAEEPFDQIRQEVTAQVRQIILKKRQEL</sequence>
<evidence type="ECO:0000256" key="4">
    <source>
        <dbReference type="ARBA" id="ARBA00022559"/>
    </source>
</evidence>
<dbReference type="NCBIfam" id="TIGR02540">
    <property type="entry name" value="gpx7"/>
    <property type="match status" value="1"/>
</dbReference>
<evidence type="ECO:0000256" key="7">
    <source>
        <dbReference type="ARBA" id="ARBA00023002"/>
    </source>
</evidence>
<dbReference type="GO" id="GO:0033554">
    <property type="term" value="P:cellular response to stress"/>
    <property type="evidence" value="ECO:0007669"/>
    <property type="project" value="UniProtKB-ARBA"/>
</dbReference>
<dbReference type="Pfam" id="PF00255">
    <property type="entry name" value="GSHPx"/>
    <property type="match status" value="1"/>
</dbReference>
<dbReference type="FunFam" id="3.40.30.10:FF:000049">
    <property type="entry name" value="Glutathione peroxidase"/>
    <property type="match status" value="1"/>
</dbReference>
<organism evidence="11 12">
    <name type="scientific">Alosa alosa</name>
    <name type="common">allis shad</name>
    <dbReference type="NCBI Taxonomy" id="278164"/>
    <lineage>
        <taxon>Eukaryota</taxon>
        <taxon>Metazoa</taxon>
        <taxon>Chordata</taxon>
        <taxon>Craniata</taxon>
        <taxon>Vertebrata</taxon>
        <taxon>Euteleostomi</taxon>
        <taxon>Actinopterygii</taxon>
        <taxon>Neopterygii</taxon>
        <taxon>Teleostei</taxon>
        <taxon>Clupei</taxon>
        <taxon>Clupeiformes</taxon>
        <taxon>Clupeoidei</taxon>
        <taxon>Clupeidae</taxon>
        <taxon>Alosa</taxon>
    </lineage>
</organism>
<evidence type="ECO:0000256" key="3">
    <source>
        <dbReference type="ARBA" id="ARBA00006926"/>
    </source>
</evidence>
<comment type="similarity">
    <text evidence="3 9">Belongs to the glutathione peroxidase family.</text>
</comment>
<evidence type="ECO:0000256" key="5">
    <source>
        <dbReference type="ARBA" id="ARBA00022692"/>
    </source>
</evidence>
<evidence type="ECO:0000256" key="9">
    <source>
        <dbReference type="RuleBase" id="RU000499"/>
    </source>
</evidence>
<keyword evidence="6 10" id="KW-1133">Transmembrane helix</keyword>
<comment type="caution">
    <text evidence="11">The sequence shown here is derived from an EMBL/GenBank/DDBJ whole genome shotgun (WGS) entry which is preliminary data.</text>
</comment>
<dbReference type="GO" id="GO:0004602">
    <property type="term" value="F:glutathione peroxidase activity"/>
    <property type="evidence" value="ECO:0007669"/>
    <property type="project" value="UniProtKB-EC"/>
</dbReference>
<dbReference type="InterPro" id="IPR036249">
    <property type="entry name" value="Thioredoxin-like_sf"/>
</dbReference>
<gene>
    <name evidence="11" type="ORF">AALO_G00065520</name>
</gene>
<evidence type="ECO:0000256" key="2">
    <source>
        <dbReference type="ARBA" id="ARBA00004167"/>
    </source>
</evidence>
<dbReference type="PROSITE" id="PS51355">
    <property type="entry name" value="GLUTATHIONE_PEROXID_3"/>
    <property type="match status" value="1"/>
</dbReference>
<accession>A0AAV6H557</accession>
<keyword evidence="4 9" id="KW-0575">Peroxidase</keyword>
<comment type="subcellular location">
    <subcellularLocation>
        <location evidence="2">Membrane</location>
        <topology evidence="2">Single-pass membrane protein</topology>
    </subcellularLocation>
</comment>
<dbReference type="GO" id="GO:0016020">
    <property type="term" value="C:membrane"/>
    <property type="evidence" value="ECO:0007669"/>
    <property type="project" value="UniProtKB-SubCell"/>
</dbReference>
<name>A0AAV6H557_9TELE</name>
<reference evidence="11" key="1">
    <citation type="submission" date="2020-10" db="EMBL/GenBank/DDBJ databases">
        <title>Chromosome-scale genome assembly of the Allis shad, Alosa alosa.</title>
        <authorList>
            <person name="Margot Z."/>
            <person name="Christophe K."/>
            <person name="Cabau C."/>
            <person name="Louis A."/>
            <person name="Berthelot C."/>
            <person name="Parey E."/>
            <person name="Roest Crollius H."/>
            <person name="Montfort J."/>
            <person name="Robinson-Rechavi M."/>
            <person name="Bucao C."/>
            <person name="Bouchez O."/>
            <person name="Gislard M."/>
            <person name="Lluch J."/>
            <person name="Milhes M."/>
            <person name="Lampietro C."/>
            <person name="Lopez Roques C."/>
            <person name="Donnadieu C."/>
            <person name="Braasch I."/>
            <person name="Desvignes T."/>
            <person name="Postlethwait J."/>
            <person name="Bobe J."/>
            <person name="Guiguen Y."/>
        </authorList>
    </citation>
    <scope>NUCLEOTIDE SEQUENCE</scope>
    <source>
        <strain evidence="11">M-15738</strain>
        <tissue evidence="11">Blood</tissue>
    </source>
</reference>
<keyword evidence="7 9" id="KW-0560">Oxidoreductase</keyword>